<comment type="caution">
    <text evidence="10">The sequence shown here is derived from an EMBL/GenBank/DDBJ whole genome shotgun (WGS) entry which is preliminary data.</text>
</comment>
<dbReference type="GO" id="GO:0006352">
    <property type="term" value="P:DNA-templated transcription initiation"/>
    <property type="evidence" value="ECO:0007669"/>
    <property type="project" value="InterPro"/>
</dbReference>
<evidence type="ECO:0000256" key="3">
    <source>
        <dbReference type="ARBA" id="ARBA00023082"/>
    </source>
</evidence>
<evidence type="ECO:0000313" key="10">
    <source>
        <dbReference type="EMBL" id="TXK64898.1"/>
    </source>
</evidence>
<dbReference type="Pfam" id="PF08281">
    <property type="entry name" value="Sigma70_r4_2"/>
    <property type="match status" value="1"/>
</dbReference>
<keyword evidence="3 6" id="KW-0731">Sigma factor</keyword>
<evidence type="ECO:0000256" key="1">
    <source>
        <dbReference type="ARBA" id="ARBA00010641"/>
    </source>
</evidence>
<dbReference type="InterPro" id="IPR014284">
    <property type="entry name" value="RNA_pol_sigma-70_dom"/>
</dbReference>
<accession>A0A5C8KWZ7</accession>
<dbReference type="OrthoDB" id="9797134at2"/>
<evidence type="ECO:0000256" key="2">
    <source>
        <dbReference type="ARBA" id="ARBA00023015"/>
    </source>
</evidence>
<gene>
    <name evidence="10" type="ORF">FU658_03455</name>
</gene>
<dbReference type="InterPro" id="IPR039425">
    <property type="entry name" value="RNA_pol_sigma-70-like"/>
</dbReference>
<dbReference type="InterPro" id="IPR013324">
    <property type="entry name" value="RNA_pol_sigma_r3/r4-like"/>
</dbReference>
<evidence type="ECO:0000259" key="8">
    <source>
        <dbReference type="Pfam" id="PF04542"/>
    </source>
</evidence>
<evidence type="ECO:0000256" key="7">
    <source>
        <dbReference type="SAM" id="MobiDB-lite"/>
    </source>
</evidence>
<dbReference type="InterPro" id="IPR013249">
    <property type="entry name" value="RNA_pol_sigma70_r4_t2"/>
</dbReference>
<dbReference type="PANTHER" id="PTHR43133:SF8">
    <property type="entry name" value="RNA POLYMERASE SIGMA FACTOR HI_1459-RELATED"/>
    <property type="match status" value="1"/>
</dbReference>
<keyword evidence="2 6" id="KW-0805">Transcription regulation</keyword>
<evidence type="ECO:0000256" key="6">
    <source>
        <dbReference type="RuleBase" id="RU000716"/>
    </source>
</evidence>
<evidence type="ECO:0000256" key="4">
    <source>
        <dbReference type="ARBA" id="ARBA00023125"/>
    </source>
</evidence>
<evidence type="ECO:0000259" key="9">
    <source>
        <dbReference type="Pfam" id="PF08281"/>
    </source>
</evidence>
<name>A0A5C8KWZ7_9GAMM</name>
<comment type="similarity">
    <text evidence="1 6">Belongs to the sigma-70 factor family. ECF subfamily.</text>
</comment>
<protein>
    <recommendedName>
        <fullName evidence="6">RNA polymerase sigma factor</fullName>
    </recommendedName>
</protein>
<keyword evidence="4 6" id="KW-0238">DNA-binding</keyword>
<dbReference type="EMBL" id="VRTS01000002">
    <property type="protein sequence ID" value="TXK64898.1"/>
    <property type="molecule type" value="Genomic_DNA"/>
</dbReference>
<evidence type="ECO:0000256" key="5">
    <source>
        <dbReference type="ARBA" id="ARBA00023163"/>
    </source>
</evidence>
<dbReference type="Proteomes" id="UP000321248">
    <property type="component" value="Unassembled WGS sequence"/>
</dbReference>
<dbReference type="PROSITE" id="PS01063">
    <property type="entry name" value="SIGMA70_ECF"/>
    <property type="match status" value="1"/>
</dbReference>
<dbReference type="SUPFAM" id="SSF88946">
    <property type="entry name" value="Sigma2 domain of RNA polymerase sigma factors"/>
    <property type="match status" value="1"/>
</dbReference>
<dbReference type="CDD" id="cd06171">
    <property type="entry name" value="Sigma70_r4"/>
    <property type="match status" value="1"/>
</dbReference>
<feature type="region of interest" description="Disordered" evidence="7">
    <location>
        <begin position="1"/>
        <end position="23"/>
    </location>
</feature>
<dbReference type="Pfam" id="PF04542">
    <property type="entry name" value="Sigma70_r2"/>
    <property type="match status" value="1"/>
</dbReference>
<dbReference type="RefSeq" id="WP_147890818.1">
    <property type="nucleotide sequence ID" value="NZ_VRTS01000002.1"/>
</dbReference>
<dbReference type="GO" id="GO:0016987">
    <property type="term" value="F:sigma factor activity"/>
    <property type="evidence" value="ECO:0007669"/>
    <property type="project" value="UniProtKB-KW"/>
</dbReference>
<dbReference type="InterPro" id="IPR000838">
    <property type="entry name" value="RNA_pol_sigma70_ECF_CS"/>
</dbReference>
<dbReference type="NCBIfam" id="TIGR02937">
    <property type="entry name" value="sigma70-ECF"/>
    <property type="match status" value="1"/>
</dbReference>
<dbReference type="PANTHER" id="PTHR43133">
    <property type="entry name" value="RNA POLYMERASE ECF-TYPE SIGMA FACTO"/>
    <property type="match status" value="1"/>
</dbReference>
<feature type="domain" description="RNA polymerase sigma-70 region 2" evidence="8">
    <location>
        <begin position="41"/>
        <end position="108"/>
    </location>
</feature>
<feature type="region of interest" description="Disordered" evidence="7">
    <location>
        <begin position="108"/>
        <end position="137"/>
    </location>
</feature>
<dbReference type="InterPro" id="IPR013325">
    <property type="entry name" value="RNA_pol_sigma_r2"/>
</dbReference>
<dbReference type="NCBIfam" id="NF004113">
    <property type="entry name" value="PRK05602.1"/>
    <property type="match status" value="1"/>
</dbReference>
<evidence type="ECO:0000313" key="11">
    <source>
        <dbReference type="Proteomes" id="UP000321248"/>
    </source>
</evidence>
<dbReference type="Gene3D" id="1.10.10.10">
    <property type="entry name" value="Winged helix-like DNA-binding domain superfamily/Winged helix DNA-binding domain"/>
    <property type="match status" value="1"/>
</dbReference>
<dbReference type="Gene3D" id="1.10.1740.10">
    <property type="match status" value="1"/>
</dbReference>
<reference evidence="10 11" key="1">
    <citation type="submission" date="2019-08" db="EMBL/GenBank/DDBJ databases">
        <authorList>
            <person name="Karlyshev A.V."/>
        </authorList>
    </citation>
    <scope>NUCLEOTIDE SEQUENCE [LARGE SCALE GENOMIC DNA]</scope>
    <source>
        <strain evidence="10 11">Alg18-2.2</strain>
    </source>
</reference>
<feature type="domain" description="RNA polymerase sigma factor 70 region 4 type 2" evidence="9">
    <location>
        <begin position="137"/>
        <end position="188"/>
    </location>
</feature>
<keyword evidence="11" id="KW-1185">Reference proteome</keyword>
<dbReference type="GO" id="GO:0003677">
    <property type="term" value="F:DNA binding"/>
    <property type="evidence" value="ECO:0007669"/>
    <property type="project" value="UniProtKB-KW"/>
</dbReference>
<proteinExistence type="inferred from homology"/>
<dbReference type="SUPFAM" id="SSF88659">
    <property type="entry name" value="Sigma3 and sigma4 domains of RNA polymerase sigma factors"/>
    <property type="match status" value="1"/>
</dbReference>
<organism evidence="10 11">
    <name type="scientific">Alkalisalibacterium limincola</name>
    <dbReference type="NCBI Taxonomy" id="2699169"/>
    <lineage>
        <taxon>Bacteria</taxon>
        <taxon>Pseudomonadati</taxon>
        <taxon>Pseudomonadota</taxon>
        <taxon>Gammaproteobacteria</taxon>
        <taxon>Lysobacterales</taxon>
        <taxon>Lysobacteraceae</taxon>
        <taxon>Alkalisalibacterium</taxon>
    </lineage>
</organism>
<sequence>MSNERTRPDPTGPAPARPGDDPDQTLLDLIRDGDEQAYGVLLDRHLERIHALAQRMLGNAADAEEVAQDAFLRAWQQIPNWQPGTAKFSTWLHRVAMNLCHDALRRRRDSRPVEDIQPVSGEPGPEQLARRQDRSGRVQAALATLPERQREALVLSHYQELSQREAAAVLEISEEALESLLARGRRALRAALAEELEDLQGKGDGHRHGI</sequence>
<dbReference type="InterPro" id="IPR007627">
    <property type="entry name" value="RNA_pol_sigma70_r2"/>
</dbReference>
<keyword evidence="5 6" id="KW-0804">Transcription</keyword>
<dbReference type="AlphaFoldDB" id="A0A5C8KWZ7"/>
<dbReference type="InterPro" id="IPR036388">
    <property type="entry name" value="WH-like_DNA-bd_sf"/>
</dbReference>